<dbReference type="PANTHER" id="PTHR32305">
    <property type="match status" value="1"/>
</dbReference>
<dbReference type="NCBIfam" id="TIGR03696">
    <property type="entry name" value="Rhs_assc_core"/>
    <property type="match status" value="1"/>
</dbReference>
<evidence type="ECO:0000256" key="1">
    <source>
        <dbReference type="SAM" id="MobiDB-lite"/>
    </source>
</evidence>
<keyword evidence="3" id="KW-1185">Reference proteome</keyword>
<dbReference type="EMBL" id="SJSL01000013">
    <property type="protein sequence ID" value="TCC96387.1"/>
    <property type="molecule type" value="Genomic_DNA"/>
</dbReference>
<proteinExistence type="predicted"/>
<dbReference type="InterPro" id="IPR022385">
    <property type="entry name" value="Rhs_assc_core"/>
</dbReference>
<reference evidence="2 3" key="1">
    <citation type="submission" date="2019-02" db="EMBL/GenBank/DDBJ databases">
        <title>Pedobacter sp. RP-1-14 sp. nov., isolated from Arctic soil.</title>
        <authorList>
            <person name="Dahal R.H."/>
        </authorList>
    </citation>
    <scope>NUCLEOTIDE SEQUENCE [LARGE SCALE GENOMIC DNA]</scope>
    <source>
        <strain evidence="2 3">RP-1-14</strain>
    </source>
</reference>
<evidence type="ECO:0000313" key="3">
    <source>
        <dbReference type="Proteomes" id="UP000293347"/>
    </source>
</evidence>
<dbReference type="PANTHER" id="PTHR32305:SF15">
    <property type="entry name" value="PROTEIN RHSA-RELATED"/>
    <property type="match status" value="1"/>
</dbReference>
<feature type="region of interest" description="Disordered" evidence="1">
    <location>
        <begin position="192"/>
        <end position="213"/>
    </location>
</feature>
<gene>
    <name evidence="2" type="ORF">EZ437_21410</name>
</gene>
<dbReference type="Gene3D" id="2.180.10.10">
    <property type="entry name" value="RHS repeat-associated core"/>
    <property type="match status" value="1"/>
</dbReference>
<name>A0A4R0N9Y4_9SPHI</name>
<dbReference type="OrthoDB" id="1191296at2"/>
<organism evidence="2 3">
    <name type="scientific">Pedobacter psychroterrae</name>
    <dbReference type="NCBI Taxonomy" id="2530453"/>
    <lineage>
        <taxon>Bacteria</taxon>
        <taxon>Pseudomonadati</taxon>
        <taxon>Bacteroidota</taxon>
        <taxon>Sphingobacteriia</taxon>
        <taxon>Sphingobacteriales</taxon>
        <taxon>Sphingobacteriaceae</taxon>
        <taxon>Pedobacter</taxon>
    </lineage>
</organism>
<evidence type="ECO:0000313" key="2">
    <source>
        <dbReference type="EMBL" id="TCC96387.1"/>
    </source>
</evidence>
<dbReference type="InterPro" id="IPR050708">
    <property type="entry name" value="T6SS_VgrG/RHS"/>
</dbReference>
<accession>A0A4R0N9Y4</accession>
<sequence length="334" mass="37552">MEYNGSVIDFIHTEEGIARNTSGVYSYEYNLRDHLGNVRYTFNKHPTTGVLTKLQEDNYYPFGKQKSVVTGLNKYLYNSKELQTELGQLDYGARFYDPEIGRWIVVDPLAENSRRFSPYVYGNDNPIRFIDPDGMETNDIIYKNWLNNKEVGRSKLPGEDIIIYTNARSLPELKANNFDQPRLSAGTAISPEESAARAAANAPEQKLDYQDSSQPTTSLAIVKNVVYSYGAEFALSKAAPLLRGIFGNAVKAEKSVFTVTREGVVLPKGTKIPDNLVENPFRSSSYGEMINGKFVEKLRIDPPTPVNMKGPGVGHFHLNGGKEHIFDMSRWPYK</sequence>
<feature type="compositionally biased region" description="Low complexity" evidence="1">
    <location>
        <begin position="192"/>
        <end position="204"/>
    </location>
</feature>
<dbReference type="AlphaFoldDB" id="A0A4R0N9Y4"/>
<protein>
    <submittedName>
        <fullName evidence="2">RHS repeat-associated core domain-containing protein</fullName>
    </submittedName>
</protein>
<dbReference type="Proteomes" id="UP000293347">
    <property type="component" value="Unassembled WGS sequence"/>
</dbReference>
<comment type="caution">
    <text evidence="2">The sequence shown here is derived from an EMBL/GenBank/DDBJ whole genome shotgun (WGS) entry which is preliminary data.</text>
</comment>